<organism evidence="6 7">
    <name type="scientific">Larkinella knui</name>
    <dbReference type="NCBI Taxonomy" id="2025310"/>
    <lineage>
        <taxon>Bacteria</taxon>
        <taxon>Pseudomonadati</taxon>
        <taxon>Bacteroidota</taxon>
        <taxon>Cytophagia</taxon>
        <taxon>Cytophagales</taxon>
        <taxon>Spirosomataceae</taxon>
        <taxon>Larkinella</taxon>
    </lineage>
</organism>
<name>A0A3P1CLV5_9BACT</name>
<dbReference type="InterPro" id="IPR059106">
    <property type="entry name" value="WHD_MalT"/>
</dbReference>
<keyword evidence="2" id="KW-0238">DNA-binding</keyword>
<dbReference type="InterPro" id="IPR016032">
    <property type="entry name" value="Sig_transdc_resp-reg_C-effctor"/>
</dbReference>
<dbReference type="EMBL" id="RQJP01000003">
    <property type="protein sequence ID" value="RRB13894.1"/>
    <property type="molecule type" value="Genomic_DNA"/>
</dbReference>
<dbReference type="Gene3D" id="1.25.40.10">
    <property type="entry name" value="Tetratricopeptide repeat domain"/>
    <property type="match status" value="1"/>
</dbReference>
<keyword evidence="3" id="KW-0804">Transcription</keyword>
<evidence type="ECO:0000259" key="5">
    <source>
        <dbReference type="PROSITE" id="PS50125"/>
    </source>
</evidence>
<dbReference type="GO" id="GO:0009190">
    <property type="term" value="P:cyclic nucleotide biosynthetic process"/>
    <property type="evidence" value="ECO:0007669"/>
    <property type="project" value="InterPro"/>
</dbReference>
<evidence type="ECO:0000256" key="3">
    <source>
        <dbReference type="ARBA" id="ARBA00023163"/>
    </source>
</evidence>
<dbReference type="InterPro" id="IPR011990">
    <property type="entry name" value="TPR-like_helical_dom_sf"/>
</dbReference>
<dbReference type="RefSeq" id="WP_124907791.1">
    <property type="nucleotide sequence ID" value="NZ_RQJP01000003.1"/>
</dbReference>
<dbReference type="OrthoDB" id="9807565at2"/>
<dbReference type="SUPFAM" id="SSF55073">
    <property type="entry name" value="Nucleotide cyclase"/>
    <property type="match status" value="1"/>
</dbReference>
<dbReference type="PANTHER" id="PTHR44688:SF16">
    <property type="entry name" value="DNA-BINDING TRANSCRIPTIONAL ACTIVATOR DEVR_DOSR"/>
    <property type="match status" value="1"/>
</dbReference>
<dbReference type="InterPro" id="IPR036388">
    <property type="entry name" value="WH-like_DNA-bd_sf"/>
</dbReference>
<dbReference type="Gene3D" id="3.30.70.1230">
    <property type="entry name" value="Nucleotide cyclase"/>
    <property type="match status" value="1"/>
</dbReference>
<protein>
    <recommendedName>
        <fullName evidence="8">LuxR family transcriptional regulator</fullName>
    </recommendedName>
</protein>
<dbReference type="Gene3D" id="3.40.50.300">
    <property type="entry name" value="P-loop containing nucleotide triphosphate hydrolases"/>
    <property type="match status" value="1"/>
</dbReference>
<keyword evidence="7" id="KW-1185">Reference proteome</keyword>
<dbReference type="Proteomes" id="UP000274271">
    <property type="component" value="Unassembled WGS sequence"/>
</dbReference>
<evidence type="ECO:0008006" key="8">
    <source>
        <dbReference type="Google" id="ProtNLM"/>
    </source>
</evidence>
<accession>A0A3P1CLV5</accession>
<gene>
    <name evidence="6" type="ORF">EHT87_16695</name>
</gene>
<dbReference type="SMART" id="SM00421">
    <property type="entry name" value="HTH_LUXR"/>
    <property type="match status" value="1"/>
</dbReference>
<dbReference type="InterPro" id="IPR000792">
    <property type="entry name" value="Tscrpt_reg_LuxR_C"/>
</dbReference>
<dbReference type="GO" id="GO:0003677">
    <property type="term" value="F:DNA binding"/>
    <property type="evidence" value="ECO:0007669"/>
    <property type="project" value="UniProtKB-KW"/>
</dbReference>
<dbReference type="InterPro" id="IPR027417">
    <property type="entry name" value="P-loop_NTPase"/>
</dbReference>
<dbReference type="AlphaFoldDB" id="A0A3P1CLV5"/>
<dbReference type="InterPro" id="IPR029787">
    <property type="entry name" value="Nucleotide_cyclase"/>
</dbReference>
<dbReference type="PROSITE" id="PS50125">
    <property type="entry name" value="GUANYLATE_CYCLASE_2"/>
    <property type="match status" value="1"/>
</dbReference>
<evidence type="ECO:0000259" key="4">
    <source>
        <dbReference type="PROSITE" id="PS50043"/>
    </source>
</evidence>
<dbReference type="Pfam" id="PF17874">
    <property type="entry name" value="TPR_MalT"/>
    <property type="match status" value="1"/>
</dbReference>
<dbReference type="Pfam" id="PF00211">
    <property type="entry name" value="Guanylate_cyc"/>
    <property type="match status" value="1"/>
</dbReference>
<sequence>MNEKKVRQLAAVMFADLVGYTALMQRDEYRAATIRARHRSVFEQQHKVHHGTIIQYYGDGVLSVFKSAVEAAQCAIDIQRFLQEGEPVALGIGLHMGDIVFDNTEVYGDGVNVASRIESLGMPGAIFLSGKLNDELKNQATISTTSLGHFELKNVTGTVEIFAITNIGIKVPLATELTGKPAQTNQPIAASPINMSSGKENDVLLTKLHLSPPGSQTVHRAELFENLATGLKTKLMLISAPAGFGKTTLVSDWIIQQKIPAVWYSLDTSDNDAAKFLSYLITAIQGFYPQVGQNARKLLHSPGQISQTAIVQLLINELLALPAHFFIVLDDFHVIHNREVLSLLTYFIEYMPPTIHLVILTRADPLLPIAKLRSQHQLVELRAADLSFSTNEIHVLFNRTLKLKLSLADVQSLAHKTEGWIAGLQLIALALHGREDGSAFIRNFKGDNRYIMDYLIEEVLKIQTPEIKEFLLQTSHLKQLSGPLCDAVLDRQDSQTVLEMLEKNNVFIISLDAERKWYRYHHLFADLLQQRLLVREKSEVTKLHTNASAWFEQNQLLPLAIEHRLQAQDYEKAMALLVEIIEEMWENGQHASIIKYGDLLPDELIKKNPGFSVFYAWVLITAGQIQKAAPLLARAEQLAKQNLDNGPATVDQKKLIGKIAVALAYQHSLLGPPEVILEYCRTALENLSEEDPLWFSWGWYAVGMAQLVSENLQESTEALKKALAFGKKSGNIYLITTIATTLAFNEGRLGRYKISYQRSVDLLEFLKENGYASLVKTDWTFAVLFANMAAIRYFWADLDEAAENIKIAYNLCIHEADMTSKVLVLVVYAVVLHGQGDLAGAEQKIKEMEAIMQKNKVNPFRESMYIGIKVRLLMIQNELEKARAFLERHGVETGNAISYTEEYRYLSLALLLMAEHKMDEAFRLLSQLYEMASAQGRIERMIEINVFLSIIFLATGEKAKALASLTESLTYAAPDEILMYHLNYLDQINPLLEEVFKNQATAEAKLPLPFLDKLRRRIEIRRKSPAIPVNLTTREREALQLMAENLTNQEIADTLFISLNTVKTRLKDLYLKLEVDSRSKAVEKARQLHLL</sequence>
<dbReference type="Gene3D" id="1.10.10.10">
    <property type="entry name" value="Winged helix-like DNA-binding domain superfamily/Winged helix DNA-binding domain"/>
    <property type="match status" value="1"/>
</dbReference>
<dbReference type="Pfam" id="PF00196">
    <property type="entry name" value="GerE"/>
    <property type="match status" value="1"/>
</dbReference>
<comment type="caution">
    <text evidence="6">The sequence shown here is derived from an EMBL/GenBank/DDBJ whole genome shotgun (WGS) entry which is preliminary data.</text>
</comment>
<dbReference type="GO" id="GO:0006355">
    <property type="term" value="P:regulation of DNA-templated transcription"/>
    <property type="evidence" value="ECO:0007669"/>
    <property type="project" value="InterPro"/>
</dbReference>
<proteinExistence type="predicted"/>
<dbReference type="SUPFAM" id="SSF52540">
    <property type="entry name" value="P-loop containing nucleoside triphosphate hydrolases"/>
    <property type="match status" value="1"/>
</dbReference>
<reference evidence="6 7" key="1">
    <citation type="submission" date="2018-11" db="EMBL/GenBank/DDBJ databases">
        <authorList>
            <person name="Zhou Z."/>
            <person name="Wang G."/>
        </authorList>
    </citation>
    <scope>NUCLEOTIDE SEQUENCE [LARGE SCALE GENOMIC DNA]</scope>
    <source>
        <strain evidence="6 7">KCTC42998</strain>
    </source>
</reference>
<dbReference type="PRINTS" id="PR00038">
    <property type="entry name" value="HTHLUXR"/>
</dbReference>
<dbReference type="Pfam" id="PF25873">
    <property type="entry name" value="WHD_MalT"/>
    <property type="match status" value="1"/>
</dbReference>
<evidence type="ECO:0000256" key="1">
    <source>
        <dbReference type="ARBA" id="ARBA00023015"/>
    </source>
</evidence>
<dbReference type="SUPFAM" id="SSF46894">
    <property type="entry name" value="C-terminal effector domain of the bipartite response regulators"/>
    <property type="match status" value="1"/>
</dbReference>
<dbReference type="GO" id="GO:0004016">
    <property type="term" value="F:adenylate cyclase activity"/>
    <property type="evidence" value="ECO:0007669"/>
    <property type="project" value="UniProtKB-ARBA"/>
</dbReference>
<feature type="domain" description="Guanylate cyclase" evidence="5">
    <location>
        <begin position="11"/>
        <end position="118"/>
    </location>
</feature>
<evidence type="ECO:0000313" key="7">
    <source>
        <dbReference type="Proteomes" id="UP000274271"/>
    </source>
</evidence>
<dbReference type="GO" id="GO:0035556">
    <property type="term" value="P:intracellular signal transduction"/>
    <property type="evidence" value="ECO:0007669"/>
    <property type="project" value="InterPro"/>
</dbReference>
<dbReference type="PROSITE" id="PS50043">
    <property type="entry name" value="HTH_LUXR_2"/>
    <property type="match status" value="1"/>
</dbReference>
<dbReference type="InterPro" id="IPR041617">
    <property type="entry name" value="TPR_MalT"/>
</dbReference>
<feature type="domain" description="HTH luxR-type" evidence="4">
    <location>
        <begin position="1024"/>
        <end position="1089"/>
    </location>
</feature>
<dbReference type="CDD" id="cd07302">
    <property type="entry name" value="CHD"/>
    <property type="match status" value="1"/>
</dbReference>
<keyword evidence="1" id="KW-0805">Transcription regulation</keyword>
<dbReference type="InterPro" id="IPR001054">
    <property type="entry name" value="A/G_cyclase"/>
</dbReference>
<dbReference type="PANTHER" id="PTHR44688">
    <property type="entry name" value="DNA-BINDING TRANSCRIPTIONAL ACTIVATOR DEVR_DOSR"/>
    <property type="match status" value="1"/>
</dbReference>
<dbReference type="CDD" id="cd06170">
    <property type="entry name" value="LuxR_C_like"/>
    <property type="match status" value="1"/>
</dbReference>
<dbReference type="SUPFAM" id="SSF48452">
    <property type="entry name" value="TPR-like"/>
    <property type="match status" value="2"/>
</dbReference>
<evidence type="ECO:0000313" key="6">
    <source>
        <dbReference type="EMBL" id="RRB13894.1"/>
    </source>
</evidence>
<dbReference type="SMART" id="SM00044">
    <property type="entry name" value="CYCc"/>
    <property type="match status" value="1"/>
</dbReference>
<evidence type="ECO:0000256" key="2">
    <source>
        <dbReference type="ARBA" id="ARBA00023125"/>
    </source>
</evidence>